<evidence type="ECO:0000313" key="2">
    <source>
        <dbReference type="Proteomes" id="UP000580250"/>
    </source>
</evidence>
<reference evidence="1 2" key="1">
    <citation type="submission" date="2020-08" db="EMBL/GenBank/DDBJ databases">
        <authorList>
            <person name="Koutsovoulos G."/>
            <person name="Danchin GJ E."/>
        </authorList>
    </citation>
    <scope>NUCLEOTIDE SEQUENCE [LARGE SCALE GENOMIC DNA]</scope>
</reference>
<name>A0A6V7UYM1_MELEN</name>
<dbReference type="Proteomes" id="UP000580250">
    <property type="component" value="Unassembled WGS sequence"/>
</dbReference>
<proteinExistence type="predicted"/>
<dbReference type="EMBL" id="CAJEWN010000129">
    <property type="protein sequence ID" value="CAD2167549.1"/>
    <property type="molecule type" value="Genomic_DNA"/>
</dbReference>
<accession>A0A6V7UYM1</accession>
<comment type="caution">
    <text evidence="1">The sequence shown here is derived from an EMBL/GenBank/DDBJ whole genome shotgun (WGS) entry which is preliminary data.</text>
</comment>
<protein>
    <submittedName>
        <fullName evidence="1">Uncharacterized protein</fullName>
    </submittedName>
</protein>
<dbReference type="AlphaFoldDB" id="A0A6V7UYM1"/>
<evidence type="ECO:0000313" key="1">
    <source>
        <dbReference type="EMBL" id="CAD2167549.1"/>
    </source>
</evidence>
<sequence length="44" mass="5151">MEFAESSGKAKSNLSVKCHCQKYSIEQIINLHKNRTINSVDWRR</sequence>
<gene>
    <name evidence="1" type="ORF">MENT_LOCUS18846</name>
</gene>
<organism evidence="1 2">
    <name type="scientific">Meloidogyne enterolobii</name>
    <name type="common">Root-knot nematode worm</name>
    <name type="synonym">Meloidogyne mayaguensis</name>
    <dbReference type="NCBI Taxonomy" id="390850"/>
    <lineage>
        <taxon>Eukaryota</taxon>
        <taxon>Metazoa</taxon>
        <taxon>Ecdysozoa</taxon>
        <taxon>Nematoda</taxon>
        <taxon>Chromadorea</taxon>
        <taxon>Rhabditida</taxon>
        <taxon>Tylenchina</taxon>
        <taxon>Tylenchomorpha</taxon>
        <taxon>Tylenchoidea</taxon>
        <taxon>Meloidogynidae</taxon>
        <taxon>Meloidogyninae</taxon>
        <taxon>Meloidogyne</taxon>
    </lineage>
</organism>